<evidence type="ECO:0000313" key="3">
    <source>
        <dbReference type="Proteomes" id="UP000594260"/>
    </source>
</evidence>
<dbReference type="InParanoid" id="A0A7M7K7H1"/>
<dbReference type="GeneID" id="111250805"/>
<sequence length="178" mass="20667">MAGERRWRLRRLVVGTPSDTVKEPVSFSYQRQPSLSVFFFFTLLMLVELIASAEGGKFHGYKKVFYREEHGDHRTYYDDLHHGKYKKSAIDSKEIFHKQDKDRQERVYARSTSGGNTFSETILNPVAVDARNPNVPNEQSPAKKHNPRIRLWQDPGDFQIKFSSSFQDFITSLNTSSF</sequence>
<keyword evidence="1" id="KW-0812">Transmembrane</keyword>
<evidence type="ECO:0000256" key="1">
    <source>
        <dbReference type="SAM" id="Phobius"/>
    </source>
</evidence>
<protein>
    <submittedName>
        <fullName evidence="2">Uncharacterized protein</fullName>
    </submittedName>
</protein>
<dbReference type="KEGG" id="vde:111250805"/>
<keyword evidence="3" id="KW-1185">Reference proteome</keyword>
<evidence type="ECO:0000313" key="2">
    <source>
        <dbReference type="EnsemblMetazoa" id="XP_022662316"/>
    </source>
</evidence>
<dbReference type="Proteomes" id="UP000594260">
    <property type="component" value="Unplaced"/>
</dbReference>
<keyword evidence="1" id="KW-1133">Transmembrane helix</keyword>
<dbReference type="OrthoDB" id="6435179at2759"/>
<dbReference type="RefSeq" id="XP_022662316.1">
    <property type="nucleotide sequence ID" value="XM_022806581.1"/>
</dbReference>
<keyword evidence="1" id="KW-0472">Membrane</keyword>
<dbReference type="AlphaFoldDB" id="A0A7M7K7H1"/>
<accession>A0A7M7K7H1</accession>
<feature type="transmembrane region" description="Helical" evidence="1">
    <location>
        <begin position="35"/>
        <end position="53"/>
    </location>
</feature>
<proteinExistence type="predicted"/>
<organism evidence="2 3">
    <name type="scientific">Varroa destructor</name>
    <name type="common">Honeybee mite</name>
    <dbReference type="NCBI Taxonomy" id="109461"/>
    <lineage>
        <taxon>Eukaryota</taxon>
        <taxon>Metazoa</taxon>
        <taxon>Ecdysozoa</taxon>
        <taxon>Arthropoda</taxon>
        <taxon>Chelicerata</taxon>
        <taxon>Arachnida</taxon>
        <taxon>Acari</taxon>
        <taxon>Parasitiformes</taxon>
        <taxon>Mesostigmata</taxon>
        <taxon>Gamasina</taxon>
        <taxon>Dermanyssoidea</taxon>
        <taxon>Varroidae</taxon>
        <taxon>Varroa</taxon>
    </lineage>
</organism>
<name>A0A7M7K7H1_VARDE</name>
<dbReference type="EnsemblMetazoa" id="XM_022806581">
    <property type="protein sequence ID" value="XP_022662316"/>
    <property type="gene ID" value="LOC111250805"/>
</dbReference>
<reference evidence="2" key="1">
    <citation type="submission" date="2021-01" db="UniProtKB">
        <authorList>
            <consortium name="EnsemblMetazoa"/>
        </authorList>
    </citation>
    <scope>IDENTIFICATION</scope>
</reference>